<feature type="domain" description="DNA-directed DNA polymerase family B mitochondria/virus" evidence="10">
    <location>
        <begin position="457"/>
        <end position="641"/>
    </location>
</feature>
<comment type="similarity">
    <text evidence="1">Belongs to the DNA polymerase type-B family.</text>
</comment>
<evidence type="ECO:0000256" key="6">
    <source>
        <dbReference type="ARBA" id="ARBA00022932"/>
    </source>
</evidence>
<comment type="catalytic activity">
    <reaction evidence="8">
        <text>DNA(n) + a 2'-deoxyribonucleoside 5'-triphosphate = DNA(n+1) + diphosphate</text>
        <dbReference type="Rhea" id="RHEA:22508"/>
        <dbReference type="Rhea" id="RHEA-COMP:17339"/>
        <dbReference type="Rhea" id="RHEA-COMP:17340"/>
        <dbReference type="ChEBI" id="CHEBI:33019"/>
        <dbReference type="ChEBI" id="CHEBI:61560"/>
        <dbReference type="ChEBI" id="CHEBI:173112"/>
        <dbReference type="EC" id="2.7.7.7"/>
    </reaction>
</comment>
<proteinExistence type="inferred from homology"/>
<sequence length="744" mass="84657">MQNQPPKHPSLFSIEQILSAPNKKPRRGFLINELLGEVSSRGRRQQLIIVIKICQKDLRQKTETAPLSMWPRFQYKQSQRWRRVVAVELNPRISAAMISSPLLTGGDIPINRSTNHRQHRQHHPQPVHQSGTGASSSKTSHCGTSHSLWCKTGVRTGRNTYDAEICVPRVVDHWNNSQQQQHRFAVFIFGSSGQYKPLYKYINDHYDTPIVLYLNNQHFDGVQKLHGLFGQHYCLDCEKPYQRPSTHLNSCKARCLLCSRVGPAFPCVPLDGFFHQCAGCNKKVTNATRRIVSCATHFTTQSADASFSPLSQKSMIRTALWPSTWKPCSINQWTPSSPRRESTSPTSSLPELRALSALRAEIGGGQQRAAEFAVHIELSLSASDPLKDTRVGKRVVADKPTAGICGLAHLPASKIRHIRLLTLWRAFRHGSGLPRTFPDWIQPGDVETGTLNYEILYTFNFKFQGNKMYEMKVRKQKRRNPNIVFRDSFNLMPCALAALIPSYGLDVEDKPFFPHLANRPENYGHEIHPMPDDYLASGMMPSKRQKFDEWYAEHRHEPFKLDEALASYCSNDVEILIAALVAFRREFFEISRRQHYIDGIDDKENHNGIDVLRECMTIAGACMRHFRTNHLPDEHLAIVHERGYDNAQNQSLLALRFFHWYAKEHGVQVQTAHAAGGEKRIGPYSLDGWIEAERRAIELNGCTWHGCKKCYPNDNMLLPSGKSAGQVRESDFTTNIIITQPNIL</sequence>
<comment type="caution">
    <text evidence="11">The sequence shown here is derived from an EMBL/GenBank/DDBJ whole genome shotgun (WGS) entry which is preliminary data.</text>
</comment>
<reference evidence="11 12" key="1">
    <citation type="submission" date="2024-10" db="EMBL/GenBank/DDBJ databases">
        <authorList>
            <person name="Kim D."/>
        </authorList>
    </citation>
    <scope>NUCLEOTIDE SEQUENCE [LARGE SCALE GENOMIC DNA]</scope>
    <source>
        <strain evidence="11">BH-2024</strain>
    </source>
</reference>
<dbReference type="AlphaFoldDB" id="A0ABD2IG63"/>
<keyword evidence="6" id="KW-0239">DNA-directed DNA polymerase</keyword>
<keyword evidence="4" id="KW-0548">Nucleotidyltransferase</keyword>
<evidence type="ECO:0000313" key="12">
    <source>
        <dbReference type="Proteomes" id="UP001620626"/>
    </source>
</evidence>
<feature type="region of interest" description="Disordered" evidence="9">
    <location>
        <begin position="107"/>
        <end position="145"/>
    </location>
</feature>
<dbReference type="SUPFAM" id="SSF53098">
    <property type="entry name" value="Ribonuclease H-like"/>
    <property type="match status" value="1"/>
</dbReference>
<dbReference type="EC" id="2.7.7.7" evidence="2"/>
<dbReference type="Pfam" id="PF03175">
    <property type="entry name" value="DNA_pol_B_2"/>
    <property type="match status" value="1"/>
</dbReference>
<keyword evidence="3" id="KW-0808">Transferase</keyword>
<dbReference type="InterPro" id="IPR004868">
    <property type="entry name" value="DNA-dir_DNA_pol_B_mt/vir"/>
</dbReference>
<keyword evidence="7" id="KW-0238">DNA-binding</keyword>
<dbReference type="InterPro" id="IPR036397">
    <property type="entry name" value="RNaseH_sf"/>
</dbReference>
<dbReference type="PANTHER" id="PTHR33568">
    <property type="entry name" value="DNA POLYMERASE"/>
    <property type="match status" value="1"/>
</dbReference>
<dbReference type="Gene3D" id="3.30.420.10">
    <property type="entry name" value="Ribonuclease H-like superfamily/Ribonuclease H"/>
    <property type="match status" value="1"/>
</dbReference>
<dbReference type="Proteomes" id="UP001620626">
    <property type="component" value="Unassembled WGS sequence"/>
</dbReference>
<accession>A0ABD2IG63</accession>
<dbReference type="GO" id="GO:0006260">
    <property type="term" value="P:DNA replication"/>
    <property type="evidence" value="ECO:0007669"/>
    <property type="project" value="UniProtKB-KW"/>
</dbReference>
<evidence type="ECO:0000256" key="1">
    <source>
        <dbReference type="ARBA" id="ARBA00005755"/>
    </source>
</evidence>
<gene>
    <name evidence="11" type="ORF">niasHT_038740</name>
</gene>
<evidence type="ECO:0000256" key="7">
    <source>
        <dbReference type="ARBA" id="ARBA00023125"/>
    </source>
</evidence>
<dbReference type="GO" id="GO:0003887">
    <property type="term" value="F:DNA-directed DNA polymerase activity"/>
    <property type="evidence" value="ECO:0007669"/>
    <property type="project" value="UniProtKB-KW"/>
</dbReference>
<evidence type="ECO:0000256" key="3">
    <source>
        <dbReference type="ARBA" id="ARBA00022679"/>
    </source>
</evidence>
<evidence type="ECO:0000259" key="10">
    <source>
        <dbReference type="Pfam" id="PF03175"/>
    </source>
</evidence>
<dbReference type="GO" id="GO:0003677">
    <property type="term" value="F:DNA binding"/>
    <property type="evidence" value="ECO:0007669"/>
    <property type="project" value="UniProtKB-KW"/>
</dbReference>
<keyword evidence="12" id="KW-1185">Reference proteome</keyword>
<name>A0ABD2IG63_9BILA</name>
<evidence type="ECO:0000256" key="2">
    <source>
        <dbReference type="ARBA" id="ARBA00012417"/>
    </source>
</evidence>
<keyword evidence="5" id="KW-0235">DNA replication</keyword>
<dbReference type="InterPro" id="IPR012337">
    <property type="entry name" value="RNaseH-like_sf"/>
</dbReference>
<dbReference type="PANTHER" id="PTHR33568:SF3">
    <property type="entry name" value="DNA-DIRECTED DNA POLYMERASE"/>
    <property type="match status" value="1"/>
</dbReference>
<organism evidence="11 12">
    <name type="scientific">Heterodera trifolii</name>
    <dbReference type="NCBI Taxonomy" id="157864"/>
    <lineage>
        <taxon>Eukaryota</taxon>
        <taxon>Metazoa</taxon>
        <taxon>Ecdysozoa</taxon>
        <taxon>Nematoda</taxon>
        <taxon>Chromadorea</taxon>
        <taxon>Rhabditida</taxon>
        <taxon>Tylenchina</taxon>
        <taxon>Tylenchomorpha</taxon>
        <taxon>Tylenchoidea</taxon>
        <taxon>Heteroderidae</taxon>
        <taxon>Heteroderinae</taxon>
        <taxon>Heterodera</taxon>
    </lineage>
</organism>
<evidence type="ECO:0000313" key="11">
    <source>
        <dbReference type="EMBL" id="KAL3076245.1"/>
    </source>
</evidence>
<protein>
    <recommendedName>
        <fullName evidence="2">DNA-directed DNA polymerase</fullName>
        <ecNumber evidence="2">2.7.7.7</ecNumber>
    </recommendedName>
</protein>
<evidence type="ECO:0000256" key="4">
    <source>
        <dbReference type="ARBA" id="ARBA00022695"/>
    </source>
</evidence>
<feature type="compositionally biased region" description="Basic residues" evidence="9">
    <location>
        <begin position="114"/>
        <end position="125"/>
    </location>
</feature>
<evidence type="ECO:0000256" key="9">
    <source>
        <dbReference type="SAM" id="MobiDB-lite"/>
    </source>
</evidence>
<dbReference type="EMBL" id="JBICBT010001254">
    <property type="protein sequence ID" value="KAL3076245.1"/>
    <property type="molecule type" value="Genomic_DNA"/>
</dbReference>
<evidence type="ECO:0000256" key="8">
    <source>
        <dbReference type="ARBA" id="ARBA00049244"/>
    </source>
</evidence>
<feature type="compositionally biased region" description="Polar residues" evidence="9">
    <location>
        <begin position="130"/>
        <end position="145"/>
    </location>
</feature>
<evidence type="ECO:0000256" key="5">
    <source>
        <dbReference type="ARBA" id="ARBA00022705"/>
    </source>
</evidence>